<accession>A0A3D9RJL4</accession>
<gene>
    <name evidence="1" type="ORF">A8990_12226</name>
</gene>
<dbReference type="EMBL" id="QTTN01000022">
    <property type="protein sequence ID" value="REE80073.1"/>
    <property type="molecule type" value="Genomic_DNA"/>
</dbReference>
<comment type="caution">
    <text evidence="1">The sequence shown here is derived from an EMBL/GenBank/DDBJ whole genome shotgun (WGS) entry which is preliminary data.</text>
</comment>
<name>A0A3D9RJL4_9BACL</name>
<keyword evidence="2" id="KW-1185">Reference proteome</keyword>
<organism evidence="1 2">
    <name type="scientific">Paenibacillus taihuensis</name>
    <dbReference type="NCBI Taxonomy" id="1156355"/>
    <lineage>
        <taxon>Bacteria</taxon>
        <taxon>Bacillati</taxon>
        <taxon>Bacillota</taxon>
        <taxon>Bacilli</taxon>
        <taxon>Bacillales</taxon>
        <taxon>Paenibacillaceae</taxon>
        <taxon>Paenibacillus</taxon>
    </lineage>
</organism>
<evidence type="ECO:0000313" key="1">
    <source>
        <dbReference type="EMBL" id="REE80073.1"/>
    </source>
</evidence>
<reference evidence="1 2" key="1">
    <citation type="submission" date="2018-08" db="EMBL/GenBank/DDBJ databases">
        <title>Genomic Encyclopedia of Type Strains, Phase III (KMG-III): the genomes of soil and plant-associated and newly described type strains.</title>
        <authorList>
            <person name="Whitman W."/>
        </authorList>
    </citation>
    <scope>NUCLEOTIDE SEQUENCE [LARGE SCALE GENOMIC DNA]</scope>
    <source>
        <strain evidence="1 2">CGMCC 1.10966</strain>
    </source>
</reference>
<proteinExistence type="predicted"/>
<sequence>MKCYKIQRFMVFYALTISVKQVYNHSITEILVFSNIQLR</sequence>
<protein>
    <submittedName>
        <fullName evidence="1">Uncharacterized protein</fullName>
    </submittedName>
</protein>
<dbReference type="AlphaFoldDB" id="A0A3D9RJL4"/>
<dbReference type="Proteomes" id="UP000256304">
    <property type="component" value="Unassembled WGS sequence"/>
</dbReference>
<evidence type="ECO:0000313" key="2">
    <source>
        <dbReference type="Proteomes" id="UP000256304"/>
    </source>
</evidence>